<dbReference type="AlphaFoldDB" id="A0A9P8XPR1"/>
<gene>
    <name evidence="1" type="ORF">B0I36DRAFT_59510</name>
</gene>
<comment type="caution">
    <text evidence="1">The sequence shown here is derived from an EMBL/GenBank/DDBJ whole genome shotgun (WGS) entry which is preliminary data.</text>
</comment>
<name>A0A9P8XPR1_9PEZI</name>
<organism evidence="1 2">
    <name type="scientific">Microdochium trichocladiopsis</name>
    <dbReference type="NCBI Taxonomy" id="1682393"/>
    <lineage>
        <taxon>Eukaryota</taxon>
        <taxon>Fungi</taxon>
        <taxon>Dikarya</taxon>
        <taxon>Ascomycota</taxon>
        <taxon>Pezizomycotina</taxon>
        <taxon>Sordariomycetes</taxon>
        <taxon>Xylariomycetidae</taxon>
        <taxon>Xylariales</taxon>
        <taxon>Microdochiaceae</taxon>
        <taxon>Microdochium</taxon>
    </lineage>
</organism>
<keyword evidence="2" id="KW-1185">Reference proteome</keyword>
<protein>
    <submittedName>
        <fullName evidence="1">Uncharacterized protein</fullName>
    </submittedName>
</protein>
<dbReference type="RefSeq" id="XP_046004037.1">
    <property type="nucleotide sequence ID" value="XM_046163069.1"/>
</dbReference>
<dbReference type="EMBL" id="JAGTJQ010000018">
    <property type="protein sequence ID" value="KAH7009409.1"/>
    <property type="molecule type" value="Genomic_DNA"/>
</dbReference>
<accession>A0A9P8XPR1</accession>
<dbReference type="GeneID" id="70192615"/>
<evidence type="ECO:0000313" key="1">
    <source>
        <dbReference type="EMBL" id="KAH7009409.1"/>
    </source>
</evidence>
<sequence length="121" mass="13419">MHRGRSSTRMRSCLLYGYMAAPLLQRLTADHVSNPKHKSTVSRQYPAGLTYLYRDVPECKHILAGFAAGFATPAMVASTLEADKCCWHSLLSAGIDEQLAQRDESRNHQFGTFFLCVIGGI</sequence>
<proteinExistence type="predicted"/>
<dbReference type="Proteomes" id="UP000756346">
    <property type="component" value="Unassembled WGS sequence"/>
</dbReference>
<evidence type="ECO:0000313" key="2">
    <source>
        <dbReference type="Proteomes" id="UP000756346"/>
    </source>
</evidence>
<reference evidence="1" key="1">
    <citation type="journal article" date="2021" name="Nat. Commun.">
        <title>Genetic determinants of endophytism in the Arabidopsis root mycobiome.</title>
        <authorList>
            <person name="Mesny F."/>
            <person name="Miyauchi S."/>
            <person name="Thiergart T."/>
            <person name="Pickel B."/>
            <person name="Atanasova L."/>
            <person name="Karlsson M."/>
            <person name="Huettel B."/>
            <person name="Barry K.W."/>
            <person name="Haridas S."/>
            <person name="Chen C."/>
            <person name="Bauer D."/>
            <person name="Andreopoulos W."/>
            <person name="Pangilinan J."/>
            <person name="LaButti K."/>
            <person name="Riley R."/>
            <person name="Lipzen A."/>
            <person name="Clum A."/>
            <person name="Drula E."/>
            <person name="Henrissat B."/>
            <person name="Kohler A."/>
            <person name="Grigoriev I.V."/>
            <person name="Martin F.M."/>
            <person name="Hacquard S."/>
        </authorList>
    </citation>
    <scope>NUCLEOTIDE SEQUENCE</scope>
    <source>
        <strain evidence="1">MPI-CAGE-CH-0230</strain>
    </source>
</reference>